<protein>
    <submittedName>
        <fullName evidence="1">Uncharacterized protein</fullName>
    </submittedName>
</protein>
<accession>A0A9P4W9M0</accession>
<evidence type="ECO:0000313" key="1">
    <source>
        <dbReference type="EMBL" id="KAF3000745.1"/>
    </source>
</evidence>
<name>A0A9P4W9M0_CURKU</name>
<reference evidence="1" key="1">
    <citation type="submission" date="2019-04" db="EMBL/GenBank/DDBJ databases">
        <title>Sequencing of skin fungus with MAO and IRED activity.</title>
        <authorList>
            <person name="Marsaioli A.J."/>
            <person name="Bonatto J.M.C."/>
            <person name="Reis Junior O."/>
        </authorList>
    </citation>
    <scope>NUCLEOTIDE SEQUENCE</scope>
    <source>
        <strain evidence="1">30M1</strain>
    </source>
</reference>
<sequence>MVNEECEVTDIIDWELSAALPLGMGFARIHTLAGEIVSKKFHMPREFDDAERAFRQQVYDGVSTETRNIIDSNIDAVQTAVTIGTLMNAFQLDEGNIGPYNPVVVDALPKMLTYRIPLIRGSDPPYTE</sequence>
<dbReference type="Proteomes" id="UP000801428">
    <property type="component" value="Unassembled WGS sequence"/>
</dbReference>
<proteinExistence type="predicted"/>
<gene>
    <name evidence="1" type="ORF">E8E13_004145</name>
</gene>
<comment type="caution">
    <text evidence="1">The sequence shown here is derived from an EMBL/GenBank/DDBJ whole genome shotgun (WGS) entry which is preliminary data.</text>
</comment>
<organism evidence="1 2">
    <name type="scientific">Curvularia kusanoi</name>
    <name type="common">Cochliobolus kusanoi</name>
    <dbReference type="NCBI Taxonomy" id="90978"/>
    <lineage>
        <taxon>Eukaryota</taxon>
        <taxon>Fungi</taxon>
        <taxon>Dikarya</taxon>
        <taxon>Ascomycota</taxon>
        <taxon>Pezizomycotina</taxon>
        <taxon>Dothideomycetes</taxon>
        <taxon>Pleosporomycetidae</taxon>
        <taxon>Pleosporales</taxon>
        <taxon>Pleosporineae</taxon>
        <taxon>Pleosporaceae</taxon>
        <taxon>Curvularia</taxon>
    </lineage>
</organism>
<dbReference type="AlphaFoldDB" id="A0A9P4W9M0"/>
<dbReference type="EMBL" id="SWKU01000014">
    <property type="protein sequence ID" value="KAF3000745.1"/>
    <property type="molecule type" value="Genomic_DNA"/>
</dbReference>
<keyword evidence="2" id="KW-1185">Reference proteome</keyword>
<evidence type="ECO:0000313" key="2">
    <source>
        <dbReference type="Proteomes" id="UP000801428"/>
    </source>
</evidence>
<dbReference type="OrthoDB" id="5598852at2759"/>